<dbReference type="Pfam" id="PF03285">
    <property type="entry name" value="Paralemmin"/>
    <property type="match status" value="1"/>
</dbReference>
<evidence type="ECO:0000256" key="4">
    <source>
        <dbReference type="ARBA" id="ARBA00023054"/>
    </source>
</evidence>
<gene>
    <name evidence="8" type="ORF">EPR50_G00241620</name>
</gene>
<comment type="subcellular location">
    <subcellularLocation>
        <location evidence="1">Cell membrane</location>
        <topology evidence="1">Lipid-anchor</topology>
        <orientation evidence="1">Cytoplasmic side</orientation>
    </subcellularLocation>
</comment>
<protein>
    <recommendedName>
        <fullName evidence="10">Paralemmin</fullName>
    </recommendedName>
</protein>
<dbReference type="InterPro" id="IPR004965">
    <property type="entry name" value="Paralemmin"/>
</dbReference>
<evidence type="ECO:0008006" key="10">
    <source>
        <dbReference type="Google" id="ProtNLM"/>
    </source>
</evidence>
<feature type="region of interest" description="Disordered" evidence="7">
    <location>
        <begin position="59"/>
        <end position="90"/>
    </location>
</feature>
<dbReference type="GO" id="GO:0005886">
    <property type="term" value="C:plasma membrane"/>
    <property type="evidence" value="ECO:0007669"/>
    <property type="project" value="UniProtKB-SubCell"/>
</dbReference>
<keyword evidence="9" id="KW-1185">Reference proteome</keyword>
<accession>A0A484BYS9</accession>
<keyword evidence="2" id="KW-1003">Cell membrane</keyword>
<organism evidence="8 9">
    <name type="scientific">Perca flavescens</name>
    <name type="common">American yellow perch</name>
    <name type="synonym">Morone flavescens</name>
    <dbReference type="NCBI Taxonomy" id="8167"/>
    <lineage>
        <taxon>Eukaryota</taxon>
        <taxon>Metazoa</taxon>
        <taxon>Chordata</taxon>
        <taxon>Craniata</taxon>
        <taxon>Vertebrata</taxon>
        <taxon>Euteleostomi</taxon>
        <taxon>Actinopterygii</taxon>
        <taxon>Neopterygii</taxon>
        <taxon>Teleostei</taxon>
        <taxon>Neoteleostei</taxon>
        <taxon>Acanthomorphata</taxon>
        <taxon>Eupercaria</taxon>
        <taxon>Perciformes</taxon>
        <taxon>Percoidei</taxon>
        <taxon>Percidae</taxon>
        <taxon>Percinae</taxon>
        <taxon>Perca</taxon>
    </lineage>
</organism>
<evidence type="ECO:0000256" key="7">
    <source>
        <dbReference type="SAM" id="MobiDB-lite"/>
    </source>
</evidence>
<evidence type="ECO:0000313" key="9">
    <source>
        <dbReference type="Proteomes" id="UP000295070"/>
    </source>
</evidence>
<proteinExistence type="predicted"/>
<evidence type="ECO:0000256" key="5">
    <source>
        <dbReference type="ARBA" id="ARBA00023136"/>
    </source>
</evidence>
<dbReference type="EMBL" id="SCKG01000025">
    <property type="protein sequence ID" value="TDG95986.1"/>
    <property type="molecule type" value="Genomic_DNA"/>
</dbReference>
<dbReference type="GO" id="GO:0008360">
    <property type="term" value="P:regulation of cell shape"/>
    <property type="evidence" value="ECO:0007669"/>
    <property type="project" value="InterPro"/>
</dbReference>
<keyword evidence="5" id="KW-0472">Membrane</keyword>
<evidence type="ECO:0000256" key="6">
    <source>
        <dbReference type="ARBA" id="ARBA00023288"/>
    </source>
</evidence>
<name>A0A484BYS9_PERFV</name>
<feature type="compositionally biased region" description="Basic and acidic residues" evidence="7">
    <location>
        <begin position="73"/>
        <end position="90"/>
    </location>
</feature>
<evidence type="ECO:0000256" key="1">
    <source>
        <dbReference type="ARBA" id="ARBA00004342"/>
    </source>
</evidence>
<dbReference type="Proteomes" id="UP000295070">
    <property type="component" value="Unassembled WGS sequence"/>
</dbReference>
<evidence type="ECO:0000313" key="8">
    <source>
        <dbReference type="EMBL" id="TDG95986.1"/>
    </source>
</evidence>
<dbReference type="PANTHER" id="PTHR10498">
    <property type="entry name" value="PARALEMMIN-RELATED"/>
    <property type="match status" value="1"/>
</dbReference>
<comment type="caution">
    <text evidence="8">The sequence shown here is derived from an EMBL/GenBank/DDBJ whole genome shotgun (WGS) entry which is preliminary data.</text>
</comment>
<keyword evidence="4" id="KW-0175">Coiled coil</keyword>
<evidence type="ECO:0000256" key="2">
    <source>
        <dbReference type="ARBA" id="ARBA00022475"/>
    </source>
</evidence>
<sequence length="169" mass="19196">MIQRTDLRSDMEVSESQQDQVQLLSEKRKWQTEIENKKRQLEDDKRALQHLKSKALRERWLLDGAPSAGPEQEDLRRQLEEDETRTHSLEDNIHRLEEELLSLETVCQTIIHTAVCSGSVKAVEVKGQPEPAAATAVAPQIAPAFAKVRVPKSPHVNGAREESEEMKEV</sequence>
<evidence type="ECO:0000256" key="3">
    <source>
        <dbReference type="ARBA" id="ARBA00022553"/>
    </source>
</evidence>
<dbReference type="AlphaFoldDB" id="A0A484BYS9"/>
<reference evidence="8 9" key="1">
    <citation type="submission" date="2019-01" db="EMBL/GenBank/DDBJ databases">
        <title>A chromosome-scale genome assembly of the yellow perch, Perca flavescens.</title>
        <authorList>
            <person name="Feron R."/>
            <person name="Morvezen R."/>
            <person name="Bestin A."/>
            <person name="Haffray P."/>
            <person name="Klopp C."/>
            <person name="Zahm M."/>
            <person name="Cabau C."/>
            <person name="Roques C."/>
            <person name="Donnadieu C."/>
            <person name="Bouchez O."/>
            <person name="Christie M."/>
            <person name="Larson W."/>
            <person name="Guiguen Y."/>
        </authorList>
    </citation>
    <scope>NUCLEOTIDE SEQUENCE [LARGE SCALE GENOMIC DNA]</scope>
    <source>
        <strain evidence="8">YP-PL-M2</strain>
        <tissue evidence="8">Blood</tissue>
    </source>
</reference>
<keyword evidence="6" id="KW-0449">Lipoprotein</keyword>
<keyword evidence="3" id="KW-0597">Phosphoprotein</keyword>